<dbReference type="GO" id="GO:0004817">
    <property type="term" value="F:cysteine-tRNA ligase activity"/>
    <property type="evidence" value="ECO:0007669"/>
    <property type="project" value="UniProtKB-EC"/>
</dbReference>
<feature type="binding site" evidence="13">
    <location>
        <position position="234"/>
    </location>
    <ligand>
        <name>Zn(2+)</name>
        <dbReference type="ChEBI" id="CHEBI:29105"/>
    </ligand>
</feature>
<dbReference type="EC" id="6.1.1.16" evidence="13"/>
<evidence type="ECO:0000256" key="3">
    <source>
        <dbReference type="ARBA" id="ARBA00011245"/>
    </source>
</evidence>
<dbReference type="PANTHER" id="PTHR10890">
    <property type="entry name" value="CYSTEINYL-TRNA SYNTHETASE"/>
    <property type="match status" value="1"/>
</dbReference>
<feature type="domain" description="Cysteinyl-tRNA synthetase class Ia DALR" evidence="14">
    <location>
        <begin position="362"/>
        <end position="421"/>
    </location>
</feature>
<dbReference type="PANTHER" id="PTHR10890:SF3">
    <property type="entry name" value="CYSTEINE--TRNA LIGASE, CYTOPLASMIC"/>
    <property type="match status" value="1"/>
</dbReference>
<dbReference type="InterPro" id="IPR032678">
    <property type="entry name" value="tRNA-synt_1_cat_dom"/>
</dbReference>
<feature type="short sequence motif" description="'KMSKS' region" evidence="13">
    <location>
        <begin position="266"/>
        <end position="270"/>
    </location>
</feature>
<proteinExistence type="inferred from homology"/>
<dbReference type="Gene3D" id="1.20.120.1910">
    <property type="entry name" value="Cysteine-tRNA ligase, C-terminal anti-codon recognition domain"/>
    <property type="match status" value="1"/>
</dbReference>
<evidence type="ECO:0000256" key="7">
    <source>
        <dbReference type="ARBA" id="ARBA00022741"/>
    </source>
</evidence>
<evidence type="ECO:0000313" key="16">
    <source>
        <dbReference type="Proteomes" id="UP001232973"/>
    </source>
</evidence>
<protein>
    <recommendedName>
        <fullName evidence="13">Cysteine--tRNA ligase</fullName>
        <ecNumber evidence="13">6.1.1.16</ecNumber>
    </recommendedName>
    <alternativeName>
        <fullName evidence="13">Cysteinyl-tRNA synthetase</fullName>
        <shortName evidence="13">CysRS</shortName>
    </alternativeName>
</protein>
<evidence type="ECO:0000256" key="8">
    <source>
        <dbReference type="ARBA" id="ARBA00022833"/>
    </source>
</evidence>
<dbReference type="Proteomes" id="UP001232973">
    <property type="component" value="Unassembled WGS sequence"/>
</dbReference>
<accession>A0ABT9XKS5</accession>
<dbReference type="InterPro" id="IPR056411">
    <property type="entry name" value="CysS_C"/>
</dbReference>
<keyword evidence="8 13" id="KW-0862">Zinc</keyword>
<evidence type="ECO:0000256" key="5">
    <source>
        <dbReference type="ARBA" id="ARBA00022598"/>
    </source>
</evidence>
<evidence type="ECO:0000256" key="13">
    <source>
        <dbReference type="HAMAP-Rule" id="MF_00041"/>
    </source>
</evidence>
<feature type="binding site" evidence="13">
    <location>
        <position position="29"/>
    </location>
    <ligand>
        <name>Zn(2+)</name>
        <dbReference type="ChEBI" id="CHEBI:29105"/>
    </ligand>
</feature>
<comment type="subunit">
    <text evidence="3 13">Monomer.</text>
</comment>
<sequence length="490" mass="55682">MTVQLYNTMSRQKEPLIPIEPGKVRFYACGPTVYDLFHLGNARMFVVFDTVRRYLEYRGFQVRYVQNFTDVDDKIIQRANELGLDVRAVANRNIEEYFRDAKALGIRPATVHPRVTECIPEIIQYIDDLVKQGHAYAANGTVYFDTSSFEDYGKLSHQSTEEMQAGFRIDVSEEKRHPADFALWKAAKPGEEYWDSPWGPGRPGWHIECSVMNHLYLGDHIDIHGGGRDLMFPHHENEIAQSESHDGEPFARYWMHNGMIMINGEKMSKSLGNFVTARDLLLQHSARAIRFYLLSAHYRRPLNYTDEAMQQAEQSLDRIERCLLNLDHRRQSLEAAGELLHPEFVNHVPEAVLEAIDRVRAQFIEAMDDDFNTADALAAVFEGVREANAYLAGTPVSLEGIAQFEGLLLELTGVLGLQDALDEPLVVDGANDGAPAFGELTEADIEARLAERAEARKNRDFKRSDEIRDELAAAGVIIEDTPQGTRWRRK</sequence>
<keyword evidence="4 13" id="KW-0963">Cytoplasm</keyword>
<keyword evidence="6 13" id="KW-0479">Metal-binding</keyword>
<dbReference type="InterPro" id="IPR024909">
    <property type="entry name" value="Cys-tRNA/MSH_ligase"/>
</dbReference>
<evidence type="ECO:0000256" key="9">
    <source>
        <dbReference type="ARBA" id="ARBA00022840"/>
    </source>
</evidence>
<dbReference type="InterPro" id="IPR015803">
    <property type="entry name" value="Cys-tRNA-ligase"/>
</dbReference>
<dbReference type="SMART" id="SM00840">
    <property type="entry name" value="DALR_2"/>
    <property type="match status" value="1"/>
</dbReference>
<dbReference type="HAMAP" id="MF_00041">
    <property type="entry name" value="Cys_tRNA_synth"/>
    <property type="match status" value="1"/>
</dbReference>
<comment type="similarity">
    <text evidence="2 13">Belongs to the class-I aminoacyl-tRNA synthetase family.</text>
</comment>
<dbReference type="Pfam" id="PF09190">
    <property type="entry name" value="DALR_2"/>
    <property type="match status" value="1"/>
</dbReference>
<evidence type="ECO:0000256" key="12">
    <source>
        <dbReference type="ARBA" id="ARBA00047398"/>
    </source>
</evidence>
<feature type="binding site" evidence="13">
    <location>
        <position position="209"/>
    </location>
    <ligand>
        <name>Zn(2+)</name>
        <dbReference type="ChEBI" id="CHEBI:29105"/>
    </ligand>
</feature>
<comment type="cofactor">
    <cofactor evidence="13">
        <name>Zn(2+)</name>
        <dbReference type="ChEBI" id="CHEBI:29105"/>
    </cofactor>
    <text evidence="13">Binds 1 zinc ion per subunit.</text>
</comment>
<comment type="catalytic activity">
    <reaction evidence="12 13">
        <text>tRNA(Cys) + L-cysteine + ATP = L-cysteinyl-tRNA(Cys) + AMP + diphosphate</text>
        <dbReference type="Rhea" id="RHEA:17773"/>
        <dbReference type="Rhea" id="RHEA-COMP:9661"/>
        <dbReference type="Rhea" id="RHEA-COMP:9679"/>
        <dbReference type="ChEBI" id="CHEBI:30616"/>
        <dbReference type="ChEBI" id="CHEBI:33019"/>
        <dbReference type="ChEBI" id="CHEBI:35235"/>
        <dbReference type="ChEBI" id="CHEBI:78442"/>
        <dbReference type="ChEBI" id="CHEBI:78517"/>
        <dbReference type="ChEBI" id="CHEBI:456215"/>
        <dbReference type="EC" id="6.1.1.16"/>
    </reaction>
</comment>
<dbReference type="CDD" id="cd00672">
    <property type="entry name" value="CysRS_core"/>
    <property type="match status" value="1"/>
</dbReference>
<keyword evidence="7 13" id="KW-0547">Nucleotide-binding</keyword>
<reference evidence="15 16" key="1">
    <citation type="submission" date="2023-07" db="EMBL/GenBank/DDBJ databases">
        <title>Genomic Encyclopedia of Type Strains, Phase IV (KMG-IV): sequencing the most valuable type-strain genomes for metagenomic binning, comparative biology and taxonomic classification.</title>
        <authorList>
            <person name="Goeker M."/>
        </authorList>
    </citation>
    <scope>NUCLEOTIDE SEQUENCE [LARGE SCALE GENOMIC DNA]</scope>
    <source>
        <strain evidence="15 16">DSM 4006</strain>
    </source>
</reference>
<comment type="caution">
    <text evidence="15">The sequence shown here is derived from an EMBL/GenBank/DDBJ whole genome shotgun (WGS) entry which is preliminary data.</text>
</comment>
<feature type="short sequence motif" description="'HIGH' region" evidence="13">
    <location>
        <begin position="31"/>
        <end position="41"/>
    </location>
</feature>
<evidence type="ECO:0000256" key="10">
    <source>
        <dbReference type="ARBA" id="ARBA00022917"/>
    </source>
</evidence>
<dbReference type="Pfam" id="PF01406">
    <property type="entry name" value="tRNA-synt_1e"/>
    <property type="match status" value="1"/>
</dbReference>
<dbReference type="Gene3D" id="3.40.50.620">
    <property type="entry name" value="HUPs"/>
    <property type="match status" value="1"/>
</dbReference>
<dbReference type="RefSeq" id="WP_274457426.1">
    <property type="nucleotide sequence ID" value="NZ_CP067097.1"/>
</dbReference>
<gene>
    <name evidence="13" type="primary">cysS</name>
    <name evidence="15" type="ORF">J2S03_002247</name>
</gene>
<name>A0ABT9XKS5_9BACL</name>
<dbReference type="InterPro" id="IPR014729">
    <property type="entry name" value="Rossmann-like_a/b/a_fold"/>
</dbReference>
<organism evidence="15 16">
    <name type="scientific">Alicyclobacillus cycloheptanicus</name>
    <dbReference type="NCBI Taxonomy" id="1457"/>
    <lineage>
        <taxon>Bacteria</taxon>
        <taxon>Bacillati</taxon>
        <taxon>Bacillota</taxon>
        <taxon>Bacilli</taxon>
        <taxon>Bacillales</taxon>
        <taxon>Alicyclobacillaceae</taxon>
        <taxon>Alicyclobacillus</taxon>
    </lineage>
</organism>
<evidence type="ECO:0000259" key="14">
    <source>
        <dbReference type="SMART" id="SM00840"/>
    </source>
</evidence>
<evidence type="ECO:0000256" key="1">
    <source>
        <dbReference type="ARBA" id="ARBA00004496"/>
    </source>
</evidence>
<dbReference type="InterPro" id="IPR009080">
    <property type="entry name" value="tRNAsynth_Ia_anticodon-bd"/>
</dbReference>
<dbReference type="Pfam" id="PF23493">
    <property type="entry name" value="CysS_C"/>
    <property type="match status" value="1"/>
</dbReference>
<comment type="subcellular location">
    <subcellularLocation>
        <location evidence="1 13">Cytoplasm</location>
    </subcellularLocation>
</comment>
<evidence type="ECO:0000256" key="6">
    <source>
        <dbReference type="ARBA" id="ARBA00022723"/>
    </source>
</evidence>
<feature type="binding site" evidence="13">
    <location>
        <position position="238"/>
    </location>
    <ligand>
        <name>Zn(2+)</name>
        <dbReference type="ChEBI" id="CHEBI:29105"/>
    </ligand>
</feature>
<dbReference type="InterPro" id="IPR015273">
    <property type="entry name" value="Cys-tRNA-synt_Ia_DALR"/>
</dbReference>
<evidence type="ECO:0000256" key="4">
    <source>
        <dbReference type="ARBA" id="ARBA00022490"/>
    </source>
</evidence>
<dbReference type="NCBIfam" id="TIGR00435">
    <property type="entry name" value="cysS"/>
    <property type="match status" value="1"/>
</dbReference>
<dbReference type="EMBL" id="JAUSTP010000018">
    <property type="protein sequence ID" value="MDQ0190383.1"/>
    <property type="molecule type" value="Genomic_DNA"/>
</dbReference>
<evidence type="ECO:0000256" key="11">
    <source>
        <dbReference type="ARBA" id="ARBA00023146"/>
    </source>
</evidence>
<evidence type="ECO:0000256" key="2">
    <source>
        <dbReference type="ARBA" id="ARBA00005594"/>
    </source>
</evidence>
<dbReference type="SUPFAM" id="SSF47323">
    <property type="entry name" value="Anticodon-binding domain of a subclass of class I aminoacyl-tRNA synthetases"/>
    <property type="match status" value="1"/>
</dbReference>
<keyword evidence="10 13" id="KW-0648">Protein biosynthesis</keyword>
<feature type="binding site" evidence="13">
    <location>
        <position position="269"/>
    </location>
    <ligand>
        <name>ATP</name>
        <dbReference type="ChEBI" id="CHEBI:30616"/>
    </ligand>
</feature>
<dbReference type="SUPFAM" id="SSF52374">
    <property type="entry name" value="Nucleotidylyl transferase"/>
    <property type="match status" value="1"/>
</dbReference>
<keyword evidence="9 13" id="KW-0067">ATP-binding</keyword>
<keyword evidence="16" id="KW-1185">Reference proteome</keyword>
<evidence type="ECO:0000313" key="15">
    <source>
        <dbReference type="EMBL" id="MDQ0190383.1"/>
    </source>
</evidence>
<keyword evidence="5 13" id="KW-0436">Ligase</keyword>
<dbReference type="PRINTS" id="PR00983">
    <property type="entry name" value="TRNASYNTHCYS"/>
</dbReference>
<keyword evidence="11 13" id="KW-0030">Aminoacyl-tRNA synthetase</keyword>